<dbReference type="EMBL" id="BSXS01003742">
    <property type="protein sequence ID" value="GME81870.1"/>
    <property type="molecule type" value="Genomic_DNA"/>
</dbReference>
<reference evidence="1" key="1">
    <citation type="submission" date="2023-04" db="EMBL/GenBank/DDBJ databases">
        <title>Ambrosiozyma monospora NBRC 10751.</title>
        <authorList>
            <person name="Ichikawa N."/>
            <person name="Sato H."/>
            <person name="Tonouchi N."/>
        </authorList>
    </citation>
    <scope>NUCLEOTIDE SEQUENCE</scope>
    <source>
        <strain evidence="1">NBRC 10751</strain>
    </source>
</reference>
<name>A0ACB5T5B6_AMBMO</name>
<protein>
    <submittedName>
        <fullName evidence="1">Unnamed protein product</fullName>
    </submittedName>
</protein>
<comment type="caution">
    <text evidence="1">The sequence shown here is derived from an EMBL/GenBank/DDBJ whole genome shotgun (WGS) entry which is preliminary data.</text>
</comment>
<organism evidence="1 2">
    <name type="scientific">Ambrosiozyma monospora</name>
    <name type="common">Yeast</name>
    <name type="synonym">Endomycopsis monosporus</name>
    <dbReference type="NCBI Taxonomy" id="43982"/>
    <lineage>
        <taxon>Eukaryota</taxon>
        <taxon>Fungi</taxon>
        <taxon>Dikarya</taxon>
        <taxon>Ascomycota</taxon>
        <taxon>Saccharomycotina</taxon>
        <taxon>Pichiomycetes</taxon>
        <taxon>Pichiales</taxon>
        <taxon>Pichiaceae</taxon>
        <taxon>Ambrosiozyma</taxon>
    </lineage>
</organism>
<proteinExistence type="predicted"/>
<accession>A0ACB5T5B6</accession>
<sequence>MKFGKTFLGRQVPEWQQYYISYKSLKKQIKLIVSAQDKLRNEHEYQVDTNSNSNKENYNEPVTVPQVASNIDILNSPQVKTELASFFFMLDRNIEKVDEFYNKQYTEYQRRLKRISAILNLNSNNKNGNGNMINSGQNGISGSPHGYDIGVVFQDEEEAEELIGILLELRNGFRNLKWFGELNRRGFRKILKKLDKKSGTSQMDAYLNARVYPLGFSNEGEILRDLGMQREALITN</sequence>
<evidence type="ECO:0000313" key="2">
    <source>
        <dbReference type="Proteomes" id="UP001165064"/>
    </source>
</evidence>
<evidence type="ECO:0000313" key="1">
    <source>
        <dbReference type="EMBL" id="GME81870.1"/>
    </source>
</evidence>
<gene>
    <name evidence="1" type="ORF">Amon02_000518000</name>
</gene>
<keyword evidence="2" id="KW-1185">Reference proteome</keyword>
<dbReference type="Proteomes" id="UP001165064">
    <property type="component" value="Unassembled WGS sequence"/>
</dbReference>